<comment type="similarity">
    <text evidence="2">Belongs to the methyltransferase superfamily. L-isoaspartyl/D-aspartyl protein methyltransferase family.</text>
</comment>
<reference evidence="12 13" key="1">
    <citation type="journal article" date="2019" name="Syst. Appl. Microbiol.">
        <title>Microvirga tunisiensis sp. nov., a root nodule symbiotic bacterium isolated from Lupinus micranthus and L. luteus grown in Northern Tunisia.</title>
        <authorList>
            <person name="Msaddak A."/>
            <person name="Rejili M."/>
            <person name="Duran D."/>
            <person name="Mars M."/>
            <person name="Palacios J.M."/>
            <person name="Ruiz-Argueso T."/>
            <person name="Rey L."/>
            <person name="Imperial J."/>
        </authorList>
    </citation>
    <scope>NUCLEOTIDE SEQUENCE [LARGE SCALE GENOMIC DNA]</scope>
    <source>
        <strain evidence="12 13">Lmie10</strain>
    </source>
</reference>
<dbReference type="Gene3D" id="3.40.50.150">
    <property type="entry name" value="Vaccinia Virus protein VP39"/>
    <property type="match status" value="1"/>
</dbReference>
<evidence type="ECO:0000256" key="4">
    <source>
        <dbReference type="ARBA" id="ARBA00013346"/>
    </source>
</evidence>
<evidence type="ECO:0000256" key="10">
    <source>
        <dbReference type="ARBA" id="ARBA00031323"/>
    </source>
</evidence>
<dbReference type="AlphaFoldDB" id="A0A5N7MVN2"/>
<dbReference type="OrthoDB" id="9807766at2"/>
<evidence type="ECO:0000256" key="3">
    <source>
        <dbReference type="ARBA" id="ARBA00011890"/>
    </source>
</evidence>
<evidence type="ECO:0000256" key="1">
    <source>
        <dbReference type="ARBA" id="ARBA00004496"/>
    </source>
</evidence>
<gene>
    <name evidence="12" type="ORF">FS320_40635</name>
</gene>
<dbReference type="EMBL" id="VOSK01000526">
    <property type="protein sequence ID" value="MPR31053.1"/>
    <property type="molecule type" value="Genomic_DNA"/>
</dbReference>
<evidence type="ECO:0000256" key="6">
    <source>
        <dbReference type="ARBA" id="ARBA00022603"/>
    </source>
</evidence>
<keyword evidence="8" id="KW-0949">S-adenosyl-L-methionine</keyword>
<dbReference type="CDD" id="cd02440">
    <property type="entry name" value="AdoMet_MTases"/>
    <property type="match status" value="1"/>
</dbReference>
<protein>
    <recommendedName>
        <fullName evidence="4">Protein-L-isoaspartate O-methyltransferase</fullName>
        <ecNumber evidence="3">2.1.1.77</ecNumber>
    </recommendedName>
    <alternativeName>
        <fullName evidence="11">L-isoaspartyl protein carboxyl methyltransferase</fullName>
    </alternativeName>
    <alternativeName>
        <fullName evidence="9">Protein L-isoaspartyl methyltransferase</fullName>
    </alternativeName>
    <alternativeName>
        <fullName evidence="10">Protein-beta-aspartate methyltransferase</fullName>
    </alternativeName>
</protein>
<dbReference type="GO" id="GO:0032259">
    <property type="term" value="P:methylation"/>
    <property type="evidence" value="ECO:0007669"/>
    <property type="project" value="UniProtKB-KW"/>
</dbReference>
<dbReference type="Proteomes" id="UP000403266">
    <property type="component" value="Unassembled WGS sequence"/>
</dbReference>
<comment type="subcellular location">
    <subcellularLocation>
        <location evidence="1">Cytoplasm</location>
    </subcellularLocation>
</comment>
<dbReference type="Pfam" id="PF01135">
    <property type="entry name" value="PCMT"/>
    <property type="match status" value="1"/>
</dbReference>
<evidence type="ECO:0000256" key="5">
    <source>
        <dbReference type="ARBA" id="ARBA00022490"/>
    </source>
</evidence>
<dbReference type="SUPFAM" id="SSF53335">
    <property type="entry name" value="S-adenosyl-L-methionine-dependent methyltransferases"/>
    <property type="match status" value="1"/>
</dbReference>
<keyword evidence="7 12" id="KW-0808">Transferase</keyword>
<dbReference type="EC" id="2.1.1.77" evidence="3"/>
<comment type="caution">
    <text evidence="12">The sequence shown here is derived from an EMBL/GenBank/DDBJ whole genome shotgun (WGS) entry which is preliminary data.</text>
</comment>
<dbReference type="InterPro" id="IPR000682">
    <property type="entry name" value="PCMT"/>
</dbReference>
<proteinExistence type="inferred from homology"/>
<organism evidence="12 13">
    <name type="scientific">Microvirga tunisiensis</name>
    <dbReference type="NCBI Taxonomy" id="2108360"/>
    <lineage>
        <taxon>Bacteria</taxon>
        <taxon>Pseudomonadati</taxon>
        <taxon>Pseudomonadota</taxon>
        <taxon>Alphaproteobacteria</taxon>
        <taxon>Hyphomicrobiales</taxon>
        <taxon>Methylobacteriaceae</taxon>
        <taxon>Microvirga</taxon>
    </lineage>
</organism>
<evidence type="ECO:0000313" key="12">
    <source>
        <dbReference type="EMBL" id="MPR31053.1"/>
    </source>
</evidence>
<name>A0A5N7MVN2_9HYPH</name>
<evidence type="ECO:0000313" key="13">
    <source>
        <dbReference type="Proteomes" id="UP000403266"/>
    </source>
</evidence>
<keyword evidence="6 12" id="KW-0489">Methyltransferase</keyword>
<dbReference type="InterPro" id="IPR029063">
    <property type="entry name" value="SAM-dependent_MTases_sf"/>
</dbReference>
<accession>A0A5N7MVN2</accession>
<evidence type="ECO:0000256" key="8">
    <source>
        <dbReference type="ARBA" id="ARBA00022691"/>
    </source>
</evidence>
<dbReference type="PANTHER" id="PTHR11579">
    <property type="entry name" value="PROTEIN-L-ISOASPARTATE O-METHYLTRANSFERASE"/>
    <property type="match status" value="1"/>
</dbReference>
<evidence type="ECO:0000256" key="9">
    <source>
        <dbReference type="ARBA" id="ARBA00030757"/>
    </source>
</evidence>
<evidence type="ECO:0000256" key="7">
    <source>
        <dbReference type="ARBA" id="ARBA00022679"/>
    </source>
</evidence>
<dbReference type="GO" id="GO:0005737">
    <property type="term" value="C:cytoplasm"/>
    <property type="evidence" value="ECO:0007669"/>
    <property type="project" value="UniProtKB-SubCell"/>
</dbReference>
<sequence>MNISELDIVRRAYARQMVGLLGLTSERLENAFAAVPRECFLGPEPWHVRHGPGGYVALPSNDPVYAYQDVLFALKQERGVNNGSPSLHARMMHALNPAVGSTIAHIGTGTGYYSAILAELVGSSGQVTAVEYDPALAEQARVNLAPWPNVEVVQDDGAAWPRSDVDGIYVNFAVERPADRWIEHLRLKGHLVFPIGVAGRPRSPGGPRHTVRGGVLLVEKNGSEHPVRVVSPASFVYAEGRLGVNDEERERLAVAFDRGAAEFVRTLVWKKPVDPARCWYAAADWALSYDPPRE</sequence>
<dbReference type="GO" id="GO:0004719">
    <property type="term" value="F:protein-L-isoaspartate (D-aspartate) O-methyltransferase activity"/>
    <property type="evidence" value="ECO:0007669"/>
    <property type="project" value="UniProtKB-EC"/>
</dbReference>
<keyword evidence="5" id="KW-0963">Cytoplasm</keyword>
<dbReference type="PANTHER" id="PTHR11579:SF0">
    <property type="entry name" value="PROTEIN-L-ISOASPARTATE(D-ASPARTATE) O-METHYLTRANSFERASE"/>
    <property type="match status" value="1"/>
</dbReference>
<evidence type="ECO:0000256" key="2">
    <source>
        <dbReference type="ARBA" id="ARBA00005369"/>
    </source>
</evidence>
<evidence type="ECO:0000256" key="11">
    <source>
        <dbReference type="ARBA" id="ARBA00031350"/>
    </source>
</evidence>
<keyword evidence="13" id="KW-1185">Reference proteome</keyword>